<name>A0A1D4NXT3_9STAP</name>
<dbReference type="OrthoDB" id="2004167at2"/>
<evidence type="ECO:0000256" key="7">
    <source>
        <dbReference type="ARBA" id="ARBA00022963"/>
    </source>
</evidence>
<feature type="compositionally biased region" description="Basic and acidic residues" evidence="9">
    <location>
        <begin position="321"/>
        <end position="361"/>
    </location>
</feature>
<evidence type="ECO:0000256" key="6">
    <source>
        <dbReference type="ARBA" id="ARBA00022801"/>
    </source>
</evidence>
<dbReference type="Proteomes" id="UP000095412">
    <property type="component" value="Unassembled WGS sequence"/>
</dbReference>
<evidence type="ECO:0000256" key="10">
    <source>
        <dbReference type="SAM" id="SignalP"/>
    </source>
</evidence>
<dbReference type="EMBL" id="FMPG01000008">
    <property type="protein sequence ID" value="SCT15455.1"/>
    <property type="molecule type" value="Genomic_DNA"/>
</dbReference>
<comment type="catalytic activity">
    <reaction evidence="1">
        <text>a triacylglycerol + H2O = a diacylglycerol + a fatty acid + H(+)</text>
        <dbReference type="Rhea" id="RHEA:12044"/>
        <dbReference type="ChEBI" id="CHEBI:15377"/>
        <dbReference type="ChEBI" id="CHEBI:15378"/>
        <dbReference type="ChEBI" id="CHEBI:17855"/>
        <dbReference type="ChEBI" id="CHEBI:18035"/>
        <dbReference type="ChEBI" id="CHEBI:28868"/>
        <dbReference type="EC" id="3.1.1.3"/>
    </reaction>
</comment>
<feature type="compositionally biased region" description="Polar residues" evidence="9">
    <location>
        <begin position="91"/>
        <end position="137"/>
    </location>
</feature>
<dbReference type="SUPFAM" id="SSF53474">
    <property type="entry name" value="alpha/beta-Hydrolases"/>
    <property type="match status" value="1"/>
</dbReference>
<feature type="domain" description="Lipase-like C-terminal" evidence="11">
    <location>
        <begin position="376"/>
        <end position="753"/>
    </location>
</feature>
<dbReference type="EC" id="3.1.1.3" evidence="3"/>
<keyword evidence="6 14" id="KW-0378">Hydrolase</keyword>
<dbReference type="GO" id="GO:0016042">
    <property type="term" value="P:lipid catabolic process"/>
    <property type="evidence" value="ECO:0007669"/>
    <property type="project" value="UniProtKB-KW"/>
</dbReference>
<dbReference type="InterPro" id="IPR029058">
    <property type="entry name" value="AB_hydrolase_fold"/>
</dbReference>
<sequence>MNLKSKFILPLASLTTTSILFVSLSAASQASADEKEIHNSSSENQNVDSTQAVNVKAQSPITELEKNNTSNSDAKAPNTELENENNSSNSKTQTPNTELENVNNADNSDEQVPNNENENKISQSENQVSNAESVNDNKTTDSDNQDSNLEDENNNTSVESNKQTSDVETETDNNTSEPKEQDSNSEAVNDNNVTESDKQDSNSEDENNNNAPESNKQDSTSEDENDNNAPESNKQDSNSEDENDNNAADYDKQDSNSEDENNNSAPESNKQDSNSEDENDNNAADYDKQDPNSKEKTDDSAPESNKQDSNSEDENDNNAADYDKQDPNSKEKTENKASELKKEATNKESADNKENIKEDNYHPTIPKGNQGVVKKNKYPIILAHGFSGYPDESKPAVLPPYWGGNKVDLDKELNKQGYDVREGGMSPFGSDYDRALELYYYIKGGTVDYGAYHAEKFGHDRYGKTYEGIYPEWEPGKKVHLVGHSFGGQTIQVLEDMLRNGVSEEIDYQKKHGGELPTIFKGGNDNMVSSVTTVATPHNGTFISDKLGNKPLVRKLFFDILKHTSNKYTKADYGLEPWGLKQRDDESYLQYLKRVRGNKVWKTEDTSFTDGSIEGSKRINDRLTLSKDVAYTSITAEDTHKTINNRQRGNLHMFAPFKLLANLVGRQHPESWRKGDGPVPLKSGLYPFNKPHKETTFDSTPELGVWGVMPTLKNWDHMDLVGWDLSDTRIKPDMILGLYEQLANYLAEVEKVQEGSK</sequence>
<dbReference type="EMBL" id="MH155596">
    <property type="protein sequence ID" value="AWM30177.1"/>
    <property type="molecule type" value="Genomic_DNA"/>
</dbReference>
<comment type="subcellular location">
    <subcellularLocation>
        <location evidence="2">Secreted</location>
    </subcellularLocation>
</comment>
<evidence type="ECO:0000256" key="3">
    <source>
        <dbReference type="ARBA" id="ARBA00013279"/>
    </source>
</evidence>
<accession>A0A1D4NXT3</accession>
<evidence type="ECO:0000256" key="4">
    <source>
        <dbReference type="ARBA" id="ARBA00022525"/>
    </source>
</evidence>
<organism evidence="14 16">
    <name type="scientific">Staphylococcus caeli</name>
    <dbReference type="NCBI Taxonomy" id="2201815"/>
    <lineage>
        <taxon>Bacteria</taxon>
        <taxon>Bacillati</taxon>
        <taxon>Bacillota</taxon>
        <taxon>Bacilli</taxon>
        <taxon>Bacillales</taxon>
        <taxon>Staphylococcaceae</taxon>
        <taxon>Staphylococcus</taxon>
    </lineage>
</organism>
<protein>
    <recommendedName>
        <fullName evidence="3">triacylglycerol lipase</fullName>
        <ecNumber evidence="3">3.1.1.3</ecNumber>
    </recommendedName>
</protein>
<dbReference type="Gene3D" id="3.40.50.1820">
    <property type="entry name" value="alpha/beta hydrolase"/>
    <property type="match status" value="1"/>
</dbReference>
<evidence type="ECO:0000256" key="1">
    <source>
        <dbReference type="ARBA" id="ARBA00001024"/>
    </source>
</evidence>
<dbReference type="Pfam" id="PF24708">
    <property type="entry name" value="Lip_C"/>
    <property type="match status" value="1"/>
</dbReference>
<dbReference type="GO" id="GO:0004806">
    <property type="term" value="F:triacylglycerol lipase activity"/>
    <property type="evidence" value="ECO:0007669"/>
    <property type="project" value="UniProtKB-EC"/>
</dbReference>
<dbReference type="GO" id="GO:0005576">
    <property type="term" value="C:extracellular region"/>
    <property type="evidence" value="ECO:0007669"/>
    <property type="project" value="UniProtKB-SubCell"/>
</dbReference>
<evidence type="ECO:0000256" key="8">
    <source>
        <dbReference type="ARBA" id="ARBA00023098"/>
    </source>
</evidence>
<gene>
    <name evidence="14" type="primary">lip_1</name>
    <name evidence="12" type="synonym">lip</name>
    <name evidence="13" type="synonym">lip_2</name>
    <name evidence="14" type="ORF">SAMEA2297795_01905</name>
    <name evidence="13" type="ORF">SAMEA2297796_01686</name>
    <name evidence="12" type="ORF">SCC82B_00037</name>
</gene>
<proteinExistence type="predicted"/>
<dbReference type="InterPro" id="IPR056304">
    <property type="entry name" value="Lip-like_C"/>
</dbReference>
<reference evidence="14 16" key="2">
    <citation type="submission" date="2016-09" db="EMBL/GenBank/DDBJ databases">
        <authorList>
            <consortium name="Pathogen Informatics"/>
        </authorList>
    </citation>
    <scope>NUCLEOTIDE SEQUENCE [LARGE SCALE GENOMIC DNA]</scope>
    <source>
        <strain evidence="14 16">82B</strain>
    </source>
</reference>
<keyword evidence="5 10" id="KW-0732">Signal</keyword>
<evidence type="ECO:0000256" key="9">
    <source>
        <dbReference type="SAM" id="MobiDB-lite"/>
    </source>
</evidence>
<evidence type="ECO:0000256" key="5">
    <source>
        <dbReference type="ARBA" id="ARBA00022729"/>
    </source>
</evidence>
<feature type="region of interest" description="Disordered" evidence="9">
    <location>
        <begin position="29"/>
        <end position="370"/>
    </location>
</feature>
<dbReference type="RefSeq" id="WP_069995828.1">
    <property type="nucleotide sequence ID" value="NZ_FMPG01000008.1"/>
</dbReference>
<reference evidence="13 15" key="1">
    <citation type="submission" date="2016-09" db="EMBL/GenBank/DDBJ databases">
        <authorList>
            <consortium name="Pathogen Informatics"/>
            <person name="Sun Q."/>
            <person name="Inoue M."/>
        </authorList>
    </citation>
    <scope>NUCLEOTIDE SEQUENCE [LARGE SCALE GENOMIC DNA]</scope>
    <source>
        <strain evidence="13 15">82C</strain>
    </source>
</reference>
<keyword evidence="8" id="KW-0443">Lipid metabolism</keyword>
<evidence type="ECO:0000259" key="11">
    <source>
        <dbReference type="Pfam" id="PF24708"/>
    </source>
</evidence>
<evidence type="ECO:0000256" key="2">
    <source>
        <dbReference type="ARBA" id="ARBA00004613"/>
    </source>
</evidence>
<feature type="compositionally biased region" description="Low complexity" evidence="9">
    <location>
        <begin position="78"/>
        <end position="90"/>
    </location>
</feature>
<evidence type="ECO:0000313" key="14">
    <source>
        <dbReference type="EMBL" id="SCT15455.1"/>
    </source>
</evidence>
<feature type="compositionally biased region" description="Polar residues" evidence="9">
    <location>
        <begin position="39"/>
        <end position="73"/>
    </location>
</feature>
<feature type="compositionally biased region" description="Polar residues" evidence="9">
    <location>
        <begin position="184"/>
        <end position="194"/>
    </location>
</feature>
<dbReference type="PANTHER" id="PTHR34043">
    <property type="entry name" value="ALPHA/BETA-HYDROLASES SUPERFAMILY PROTEIN"/>
    <property type="match status" value="1"/>
</dbReference>
<evidence type="ECO:0000313" key="15">
    <source>
        <dbReference type="Proteomes" id="UP000095412"/>
    </source>
</evidence>
<feature type="signal peptide" evidence="10">
    <location>
        <begin position="1"/>
        <end position="32"/>
    </location>
</feature>
<evidence type="ECO:0000313" key="13">
    <source>
        <dbReference type="EMBL" id="SCT07777.1"/>
    </source>
</evidence>
<feature type="compositionally biased region" description="Polar residues" evidence="9">
    <location>
        <begin position="154"/>
        <end position="176"/>
    </location>
</feature>
<keyword evidence="15" id="KW-1185">Reference proteome</keyword>
<dbReference type="PANTHER" id="PTHR34043:SF3">
    <property type="entry name" value="ALPHA_BETA-HYDROLASES SUPERFAMILY PROTEIN"/>
    <property type="match status" value="1"/>
</dbReference>
<feature type="compositionally biased region" description="Basic and acidic residues" evidence="9">
    <location>
        <begin position="285"/>
        <end position="299"/>
    </location>
</feature>
<feature type="chain" id="PRO_5044556633" description="triacylglycerol lipase" evidence="10">
    <location>
        <begin position="33"/>
        <end position="757"/>
    </location>
</feature>
<dbReference type="AlphaFoldDB" id="A0A1D4NXT3"/>
<evidence type="ECO:0000313" key="16">
    <source>
        <dbReference type="Proteomes" id="UP000095768"/>
    </source>
</evidence>
<accession>A0A2U8RM20</accession>
<keyword evidence="4" id="KW-0964">Secreted</keyword>
<keyword evidence="7" id="KW-0442">Lipid degradation</keyword>
<dbReference type="Proteomes" id="UP000095768">
    <property type="component" value="Unassembled WGS sequence"/>
</dbReference>
<dbReference type="EMBL" id="FMPI01000012">
    <property type="protein sequence ID" value="SCT07777.1"/>
    <property type="molecule type" value="Genomic_DNA"/>
</dbReference>
<reference evidence="12" key="3">
    <citation type="submission" date="2018-03" db="EMBL/GenBank/DDBJ databases">
        <title>A novel mecC allotype, mecC3, in a new Staphylococcus species, Staphylococcus caeli.</title>
        <authorList>
            <person name="MacFadyen A.C."/>
            <person name="Harrison E.M."/>
            <person name="Morgan F.J.E."/>
            <person name="Parkhill J."/>
            <person name="Holmes M.A."/>
            <person name="Paterson G.K."/>
        </authorList>
    </citation>
    <scope>NUCLEOTIDE SEQUENCE</scope>
    <source>
        <strain evidence="12">82B</strain>
    </source>
</reference>
<evidence type="ECO:0000313" key="12">
    <source>
        <dbReference type="EMBL" id="AWM30177.1"/>
    </source>
</evidence>